<keyword evidence="1" id="KW-1133">Transmembrane helix</keyword>
<accession>A0A0A1ZUY4</accession>
<reference evidence="3" key="1">
    <citation type="journal article" date="2014" name="Sci. Data">
        <title>Genomes of diverse isolates of the marine cyanobacterium Prochlorococcus.</title>
        <authorList>
            <person name="Biller S."/>
            <person name="Berube P."/>
            <person name="Thompson J."/>
            <person name="Kelly L."/>
            <person name="Roggensack S."/>
            <person name="Awad L."/>
            <person name="Roache-Johnson K."/>
            <person name="Ding H."/>
            <person name="Giovannoni S.J."/>
            <person name="Moore L.R."/>
            <person name="Chisholm S.W."/>
        </authorList>
    </citation>
    <scope>NUCLEOTIDE SEQUENCE [LARGE SCALE GENOMIC DNA]</scope>
</reference>
<keyword evidence="1" id="KW-0812">Transmembrane</keyword>
<dbReference type="Proteomes" id="UP000030491">
    <property type="component" value="Unassembled WGS sequence"/>
</dbReference>
<comment type="caution">
    <text evidence="2">The sequence shown here is derived from an EMBL/GenBank/DDBJ whole genome shotgun (WGS) entry which is preliminary data.</text>
</comment>
<protein>
    <submittedName>
        <fullName evidence="2">Uncharacterized protein</fullName>
    </submittedName>
</protein>
<dbReference type="OrthoDB" id="541115at2"/>
<sequence>MTEEKKDSKKCSGKRNIMFAYGFIQLGSSLVSAIALAAIAFGFCSVKKESKLFNNCVVEIIEDGRSNSEAVRYCNGGN</sequence>
<dbReference type="EMBL" id="JNAJ01000008">
    <property type="protein sequence ID" value="KGF92386.1"/>
    <property type="molecule type" value="Genomic_DNA"/>
</dbReference>
<dbReference type="RefSeq" id="WP_032513446.1">
    <property type="nucleotide sequence ID" value="NZ_JNAJ01000008.1"/>
</dbReference>
<evidence type="ECO:0000313" key="2">
    <source>
        <dbReference type="EMBL" id="KGF92386.1"/>
    </source>
</evidence>
<name>A0A0A1ZUY4_PROMR</name>
<gene>
    <name evidence="2" type="ORF">EU93_0651</name>
</gene>
<proteinExistence type="predicted"/>
<keyword evidence="1" id="KW-0472">Membrane</keyword>
<dbReference type="AlphaFoldDB" id="A0A0A1ZUY4"/>
<organism evidence="2 3">
    <name type="scientific">Prochlorococcus marinus str. MIT 9116</name>
    <dbReference type="NCBI Taxonomy" id="167544"/>
    <lineage>
        <taxon>Bacteria</taxon>
        <taxon>Bacillati</taxon>
        <taxon>Cyanobacteriota</taxon>
        <taxon>Cyanophyceae</taxon>
        <taxon>Synechococcales</taxon>
        <taxon>Prochlorococcaceae</taxon>
        <taxon>Prochlorococcus</taxon>
    </lineage>
</organism>
<evidence type="ECO:0000313" key="3">
    <source>
        <dbReference type="Proteomes" id="UP000030491"/>
    </source>
</evidence>
<evidence type="ECO:0000256" key="1">
    <source>
        <dbReference type="SAM" id="Phobius"/>
    </source>
</evidence>
<feature type="transmembrane region" description="Helical" evidence="1">
    <location>
        <begin position="21"/>
        <end position="43"/>
    </location>
</feature>